<dbReference type="AlphaFoldDB" id="A0A372LP51"/>
<dbReference type="GO" id="GO:0000287">
    <property type="term" value="F:magnesium ion binding"/>
    <property type="evidence" value="ECO:0007669"/>
    <property type="project" value="TreeGrafter"/>
</dbReference>
<organism evidence="1 2">
    <name type="scientific">Peribacillus saganii</name>
    <dbReference type="NCBI Taxonomy" id="2303992"/>
    <lineage>
        <taxon>Bacteria</taxon>
        <taxon>Bacillati</taxon>
        <taxon>Bacillota</taxon>
        <taxon>Bacilli</taxon>
        <taxon>Bacillales</taxon>
        <taxon>Bacillaceae</taxon>
        <taxon>Peribacillus</taxon>
    </lineage>
</organism>
<gene>
    <name evidence="1" type="ORF">D0469_09110</name>
</gene>
<dbReference type="GO" id="GO:0016791">
    <property type="term" value="F:phosphatase activity"/>
    <property type="evidence" value="ECO:0007669"/>
    <property type="project" value="TreeGrafter"/>
</dbReference>
<dbReference type="Pfam" id="PF08282">
    <property type="entry name" value="Hydrolase_3"/>
    <property type="match status" value="2"/>
</dbReference>
<dbReference type="SUPFAM" id="SSF56784">
    <property type="entry name" value="HAD-like"/>
    <property type="match status" value="1"/>
</dbReference>
<dbReference type="InterPro" id="IPR006379">
    <property type="entry name" value="HAD-SF_hydro_IIB"/>
</dbReference>
<dbReference type="EMBL" id="QVTE01000024">
    <property type="protein sequence ID" value="RFU69514.1"/>
    <property type="molecule type" value="Genomic_DNA"/>
</dbReference>
<evidence type="ECO:0000313" key="2">
    <source>
        <dbReference type="Proteomes" id="UP000264541"/>
    </source>
</evidence>
<accession>A0A372LP51</accession>
<dbReference type="InterPro" id="IPR036412">
    <property type="entry name" value="HAD-like_sf"/>
</dbReference>
<keyword evidence="2" id="KW-1185">Reference proteome</keyword>
<proteinExistence type="predicted"/>
<dbReference type="RefSeq" id="WP_117326438.1">
    <property type="nucleotide sequence ID" value="NZ_QVTE01000024.1"/>
</dbReference>
<dbReference type="OrthoDB" id="9806027at2"/>
<dbReference type="InterPro" id="IPR023214">
    <property type="entry name" value="HAD_sf"/>
</dbReference>
<dbReference type="Gene3D" id="3.90.1070.10">
    <property type="match status" value="1"/>
</dbReference>
<dbReference type="Gene3D" id="3.40.50.1000">
    <property type="entry name" value="HAD superfamily/HAD-like"/>
    <property type="match status" value="1"/>
</dbReference>
<dbReference type="PANTHER" id="PTHR10000">
    <property type="entry name" value="PHOSPHOSERINE PHOSPHATASE"/>
    <property type="match status" value="1"/>
</dbReference>
<evidence type="ECO:0000313" key="1">
    <source>
        <dbReference type="EMBL" id="RFU69514.1"/>
    </source>
</evidence>
<dbReference type="NCBIfam" id="TIGR01484">
    <property type="entry name" value="HAD-SF-IIB"/>
    <property type="match status" value="1"/>
</dbReference>
<reference evidence="1 2" key="1">
    <citation type="submission" date="2018-08" db="EMBL/GenBank/DDBJ databases">
        <title>Bacillus chawlae sp. nov., Bacillus glennii sp. nov., and Bacillus saganii sp. nov. Isolated from the Vehicle Assembly Building at Kennedy Space Center where the Viking Spacecraft were Assembled.</title>
        <authorList>
            <person name="Seuylemezian A."/>
            <person name="Vaishampayan P."/>
        </authorList>
    </citation>
    <scope>NUCLEOTIDE SEQUENCE [LARGE SCALE GENOMIC DNA]</scope>
    <source>
        <strain evidence="1 2">V47-23a</strain>
    </source>
</reference>
<dbReference type="Proteomes" id="UP000264541">
    <property type="component" value="Unassembled WGS sequence"/>
</dbReference>
<name>A0A372LP51_9BACI</name>
<dbReference type="GO" id="GO:0005829">
    <property type="term" value="C:cytosol"/>
    <property type="evidence" value="ECO:0007669"/>
    <property type="project" value="TreeGrafter"/>
</dbReference>
<comment type="caution">
    <text evidence="1">The sequence shown here is derived from an EMBL/GenBank/DDBJ whole genome shotgun (WGS) entry which is preliminary data.</text>
</comment>
<dbReference type="PANTHER" id="PTHR10000:SF8">
    <property type="entry name" value="HAD SUPERFAMILY HYDROLASE-LIKE, TYPE 3"/>
    <property type="match status" value="1"/>
</dbReference>
<protein>
    <submittedName>
        <fullName evidence="1">HAD family phosphatase</fullName>
    </submittedName>
</protein>
<sequence>MKYKMIVFDLDGTLAEAGKGIERHVANQIKDLEEMGYTIVFNSGKNAAYLSGFARGIGISRPIVIGENGSILLYPFENREIQLVERGDILDEIKEKVLETFTDKVWLQPNQVALTFFPKNREHITELSEFMSDLVNQHEDGYVMYTHIDAIDIIPKNVHKGVSMLELFRQEKITKDEVIAVGDSTNDIPMLTEAGLSIIIGNKLKLEGAKQFDTIEEALEFIKRQGLSLGRL</sequence>